<accession>A0A840S5V6</accession>
<feature type="binding site" evidence="10">
    <location>
        <position position="21"/>
    </location>
    <ligand>
        <name>Mn(2+)</name>
        <dbReference type="ChEBI" id="CHEBI:29035"/>
        <label>2</label>
    </ligand>
</feature>
<evidence type="ECO:0000256" key="8">
    <source>
        <dbReference type="ARBA" id="ARBA00023136"/>
    </source>
</evidence>
<comment type="function">
    <text evidence="10">Hydrolyzes the pyrophosphate bond of UDP-2,3-diacylglucosamine to yield 2,3-diacylglucosamine 1-phosphate (lipid X) and UMP by catalyzing the attack of water at the alpha-P atom. Involved in the biosynthesis of lipid A, a phosphorylated glycolipid that anchors the lipopolysaccharide to the outer membrane of the cell.</text>
</comment>
<dbReference type="GO" id="GO:0019897">
    <property type="term" value="C:extrinsic component of plasma membrane"/>
    <property type="evidence" value="ECO:0007669"/>
    <property type="project" value="UniProtKB-UniRule"/>
</dbReference>
<protein>
    <recommendedName>
        <fullName evidence="10">UDP-2,3-diacylglucosamine hydrolase</fullName>
        <ecNumber evidence="10">3.6.1.54</ecNumber>
    </recommendedName>
    <alternativeName>
        <fullName evidence="10">UDP-2,3-diacylglucosamine diphosphatase</fullName>
    </alternativeName>
</protein>
<comment type="subcellular location">
    <subcellularLocation>
        <location evidence="10">Cell inner membrane</location>
        <topology evidence="10">Peripheral membrane protein</topology>
        <orientation evidence="10">Cytoplasmic side</orientation>
    </subcellularLocation>
</comment>
<dbReference type="GO" id="GO:0030145">
    <property type="term" value="F:manganese ion binding"/>
    <property type="evidence" value="ECO:0007669"/>
    <property type="project" value="UniProtKB-UniRule"/>
</dbReference>
<comment type="pathway">
    <text evidence="10">Glycolipid biosynthesis; lipid IV(A) biosynthesis; lipid IV(A) from (3R)-3-hydroxytetradecanoyl-[acyl-carrier-protein] and UDP-N-acetyl-alpha-D-glucosamine: step 4/6.</text>
</comment>
<comment type="cofactor">
    <cofactor evidence="10">
        <name>Mn(2+)</name>
        <dbReference type="ChEBI" id="CHEBI:29035"/>
    </cofactor>
    <text evidence="10">Binds 2 Mn(2+) ions per subunit in a binuclear metal center.</text>
</comment>
<dbReference type="PANTHER" id="PTHR34990:SF1">
    <property type="entry name" value="UDP-2,3-DIACYLGLUCOSAMINE HYDROLASE"/>
    <property type="match status" value="1"/>
</dbReference>
<dbReference type="RefSeq" id="WP_246071414.1">
    <property type="nucleotide sequence ID" value="NZ_CP040709.1"/>
</dbReference>
<dbReference type="EMBL" id="JACHHO010000001">
    <property type="protein sequence ID" value="MBB5203880.1"/>
    <property type="molecule type" value="Genomic_DNA"/>
</dbReference>
<evidence type="ECO:0000313" key="13">
    <source>
        <dbReference type="Proteomes" id="UP000554837"/>
    </source>
</evidence>
<evidence type="ECO:0000256" key="9">
    <source>
        <dbReference type="ARBA" id="ARBA00023211"/>
    </source>
</evidence>
<feature type="binding site" evidence="10">
    <location>
        <position position="140"/>
    </location>
    <ligand>
        <name>substrate</name>
    </ligand>
</feature>
<feature type="binding site" evidence="10">
    <location>
        <position position="174"/>
    </location>
    <ligand>
        <name>substrate</name>
    </ligand>
</feature>
<dbReference type="CDD" id="cd07398">
    <property type="entry name" value="MPP_YbbF-LpxH"/>
    <property type="match status" value="1"/>
</dbReference>
<feature type="binding site" evidence="10">
    <location>
        <position position="176"/>
    </location>
    <ligand>
        <name>Mn(2+)</name>
        <dbReference type="ChEBI" id="CHEBI:29035"/>
        <label>1</label>
    </ligand>
</feature>
<dbReference type="GO" id="GO:0005737">
    <property type="term" value="C:cytoplasm"/>
    <property type="evidence" value="ECO:0007669"/>
    <property type="project" value="InterPro"/>
</dbReference>
<comment type="caution">
    <text evidence="10">Lacks conserved residue(s) required for the propagation of feature annotation.</text>
</comment>
<dbReference type="GO" id="GO:0009245">
    <property type="term" value="P:lipid A biosynthetic process"/>
    <property type="evidence" value="ECO:0007669"/>
    <property type="project" value="UniProtKB-UniRule"/>
</dbReference>
<proteinExistence type="inferred from homology"/>
<organism evidence="12 13">
    <name type="scientific">Inhella inkyongensis</name>
    <dbReference type="NCBI Taxonomy" id="392593"/>
    <lineage>
        <taxon>Bacteria</taxon>
        <taxon>Pseudomonadati</taxon>
        <taxon>Pseudomonadota</taxon>
        <taxon>Betaproteobacteria</taxon>
        <taxon>Burkholderiales</taxon>
        <taxon>Sphaerotilaceae</taxon>
        <taxon>Inhella</taxon>
    </lineage>
</organism>
<evidence type="ECO:0000256" key="7">
    <source>
        <dbReference type="ARBA" id="ARBA00023098"/>
    </source>
</evidence>
<comment type="caution">
    <text evidence="12">The sequence shown here is derived from an EMBL/GenBank/DDBJ whole genome shotgun (WGS) entry which is preliminary data.</text>
</comment>
<feature type="binding site" evidence="10">
    <location>
        <position position="59"/>
    </location>
    <ligand>
        <name>Mn(2+)</name>
        <dbReference type="ChEBI" id="CHEBI:29035"/>
        <label>2</label>
    </ligand>
</feature>
<feature type="binding site" evidence="10">
    <location>
        <position position="102"/>
    </location>
    <ligand>
        <name>substrate</name>
    </ligand>
</feature>
<evidence type="ECO:0000256" key="1">
    <source>
        <dbReference type="ARBA" id="ARBA00022475"/>
    </source>
</evidence>
<evidence type="ECO:0000256" key="5">
    <source>
        <dbReference type="ARBA" id="ARBA00022723"/>
    </source>
</evidence>
<keyword evidence="5 10" id="KW-0479">Metal-binding</keyword>
<name>A0A840S5V6_9BURK</name>
<dbReference type="AlphaFoldDB" id="A0A840S5V6"/>
<keyword evidence="2 10" id="KW-0444">Lipid biosynthesis</keyword>
<keyword evidence="7 10" id="KW-0443">Lipid metabolism</keyword>
<dbReference type="GO" id="GO:0008758">
    <property type="term" value="F:UDP-2,3-diacylglucosamine hydrolase activity"/>
    <property type="evidence" value="ECO:0007669"/>
    <property type="project" value="UniProtKB-UniRule"/>
</dbReference>
<keyword evidence="13" id="KW-1185">Reference proteome</keyword>
<keyword evidence="4 10" id="KW-0441">Lipid A biosynthesis</keyword>
<gene>
    <name evidence="10" type="primary">lpxH</name>
    <name evidence="12" type="ORF">HNQ51_001173</name>
</gene>
<comment type="catalytic activity">
    <reaction evidence="10">
        <text>UDP-2-N,3-O-bis[(3R)-3-hydroxytetradecanoyl]-alpha-D-glucosamine + H2O = 2-N,3-O-bis[(3R)-3-hydroxytetradecanoyl]-alpha-D-glucosaminyl 1-phosphate + UMP + 2 H(+)</text>
        <dbReference type="Rhea" id="RHEA:25213"/>
        <dbReference type="ChEBI" id="CHEBI:15377"/>
        <dbReference type="ChEBI" id="CHEBI:15378"/>
        <dbReference type="ChEBI" id="CHEBI:57865"/>
        <dbReference type="ChEBI" id="CHEBI:57957"/>
        <dbReference type="ChEBI" id="CHEBI:78847"/>
        <dbReference type="EC" id="3.6.1.54"/>
    </reaction>
</comment>
<dbReference type="NCBIfam" id="NF003743">
    <property type="entry name" value="PRK05340.1"/>
    <property type="match status" value="1"/>
</dbReference>
<dbReference type="Gene3D" id="3.60.21.10">
    <property type="match status" value="1"/>
</dbReference>
<evidence type="ECO:0000256" key="6">
    <source>
        <dbReference type="ARBA" id="ARBA00022801"/>
    </source>
</evidence>
<evidence type="ECO:0000256" key="3">
    <source>
        <dbReference type="ARBA" id="ARBA00022519"/>
    </source>
</evidence>
<dbReference type="Pfam" id="PF00149">
    <property type="entry name" value="Metallophos"/>
    <property type="match status" value="1"/>
</dbReference>
<comment type="similarity">
    <text evidence="10">Belongs to the LpxH family.</text>
</comment>
<evidence type="ECO:0000259" key="11">
    <source>
        <dbReference type="Pfam" id="PF00149"/>
    </source>
</evidence>
<evidence type="ECO:0000256" key="2">
    <source>
        <dbReference type="ARBA" id="ARBA00022516"/>
    </source>
</evidence>
<keyword evidence="1 10" id="KW-1003">Cell membrane</keyword>
<feature type="binding site" evidence="10">
    <location>
        <begin position="59"/>
        <end position="60"/>
    </location>
    <ligand>
        <name>substrate</name>
    </ligand>
</feature>
<feature type="domain" description="Calcineurin-like phosphoesterase" evidence="11">
    <location>
        <begin position="3"/>
        <end position="178"/>
    </location>
</feature>
<dbReference type="UniPathway" id="UPA00359">
    <property type="reaction ID" value="UER00480"/>
</dbReference>
<keyword evidence="9 10" id="KW-0464">Manganese</keyword>
<dbReference type="Proteomes" id="UP000554837">
    <property type="component" value="Unassembled WGS sequence"/>
</dbReference>
<sequence length="217" mass="24437">MAALRQGLQTLQADALFILGDLVEAWVGDDALELPWAQELAQVLRACGQRMPLYFQHGNRDFLLGGHMAQACGMQLLAEVCRLEACRQRVVLVHGDEQCLDDSAYQAFRAQVRQANWQQSFLSQPLPQRLALARQMREASRKAHGGVESYGDLDPAACQQLLILHHAQTLLHGHTHRPGQHALANGQRLVLSDWDFEHAQRGEWLLLEPSGWRRQAL</sequence>
<feature type="binding site" evidence="10">
    <location>
        <position position="21"/>
    </location>
    <ligand>
        <name>Mn(2+)</name>
        <dbReference type="ChEBI" id="CHEBI:29035"/>
        <label>1</label>
    </ligand>
</feature>
<dbReference type="InterPro" id="IPR004843">
    <property type="entry name" value="Calcineurin-like_PHP"/>
</dbReference>
<dbReference type="InterPro" id="IPR029052">
    <property type="entry name" value="Metallo-depent_PP-like"/>
</dbReference>
<evidence type="ECO:0000256" key="10">
    <source>
        <dbReference type="HAMAP-Rule" id="MF_00575"/>
    </source>
</evidence>
<dbReference type="EC" id="3.6.1.54" evidence="10"/>
<dbReference type="PANTHER" id="PTHR34990">
    <property type="entry name" value="UDP-2,3-DIACYLGLUCOSAMINE HYDROLASE-RELATED"/>
    <property type="match status" value="1"/>
</dbReference>
<evidence type="ECO:0000313" key="12">
    <source>
        <dbReference type="EMBL" id="MBB5203880.1"/>
    </source>
</evidence>
<reference evidence="12 13" key="1">
    <citation type="submission" date="2020-08" db="EMBL/GenBank/DDBJ databases">
        <title>Genomic Encyclopedia of Type Strains, Phase IV (KMG-IV): sequencing the most valuable type-strain genomes for metagenomic binning, comparative biology and taxonomic classification.</title>
        <authorList>
            <person name="Goeker M."/>
        </authorList>
    </citation>
    <scope>NUCLEOTIDE SEQUENCE [LARGE SCALE GENOMIC DNA]</scope>
    <source>
        <strain evidence="12 13">DSM 23958</strain>
    </source>
</reference>
<keyword evidence="8 10" id="KW-0472">Membrane</keyword>
<keyword evidence="6 10" id="KW-0378">Hydrolase</keyword>
<evidence type="ECO:0000256" key="4">
    <source>
        <dbReference type="ARBA" id="ARBA00022556"/>
    </source>
</evidence>
<feature type="binding site" evidence="10">
    <location>
        <position position="94"/>
    </location>
    <ligand>
        <name>Mn(2+)</name>
        <dbReference type="ChEBI" id="CHEBI:29035"/>
        <label>2</label>
    </ligand>
</feature>
<dbReference type="InterPro" id="IPR043461">
    <property type="entry name" value="LpxH-like"/>
</dbReference>
<keyword evidence="3 10" id="KW-0997">Cell inner membrane</keyword>
<dbReference type="SUPFAM" id="SSF56300">
    <property type="entry name" value="Metallo-dependent phosphatases"/>
    <property type="match status" value="1"/>
</dbReference>
<dbReference type="HAMAP" id="MF_00575">
    <property type="entry name" value="LpxH"/>
    <property type="match status" value="1"/>
</dbReference>
<dbReference type="InterPro" id="IPR010138">
    <property type="entry name" value="UDP-diacylglucosamine_Hdrlase"/>
</dbReference>
<feature type="binding site" evidence="10">
    <location>
        <position position="174"/>
    </location>
    <ligand>
        <name>Mn(2+)</name>
        <dbReference type="ChEBI" id="CHEBI:29035"/>
        <label>2</label>
    </ligand>
</feature>